<keyword evidence="6 13" id="KW-0418">Kinase</keyword>
<dbReference type="InterPro" id="IPR003414">
    <property type="entry name" value="PP_kinase"/>
</dbReference>
<organism evidence="13">
    <name type="scientific">hydrothermal vent metagenome</name>
    <dbReference type="NCBI Taxonomy" id="652676"/>
    <lineage>
        <taxon>unclassified sequences</taxon>
        <taxon>metagenomes</taxon>
        <taxon>ecological metagenomes</taxon>
    </lineage>
</organism>
<accession>A0A3B1CWU1</accession>
<evidence type="ECO:0000259" key="10">
    <source>
        <dbReference type="Pfam" id="PF13089"/>
    </source>
</evidence>
<evidence type="ECO:0000259" key="12">
    <source>
        <dbReference type="Pfam" id="PF17941"/>
    </source>
</evidence>
<feature type="domain" description="Polyphosphate kinase middle" evidence="9">
    <location>
        <begin position="152"/>
        <end position="339"/>
    </location>
</feature>
<dbReference type="PIRSF" id="PIRSF015589">
    <property type="entry name" value="PP_kinase"/>
    <property type="match status" value="1"/>
</dbReference>
<keyword evidence="3 13" id="KW-0808">Transferase</keyword>
<keyword evidence="8" id="KW-0460">Magnesium</keyword>
<reference evidence="13" key="1">
    <citation type="submission" date="2018-06" db="EMBL/GenBank/DDBJ databases">
        <authorList>
            <person name="Zhirakovskaya E."/>
        </authorList>
    </citation>
    <scope>NUCLEOTIDE SEQUENCE</scope>
</reference>
<evidence type="ECO:0000256" key="1">
    <source>
        <dbReference type="ARBA" id="ARBA00012960"/>
    </source>
</evidence>
<dbReference type="AlphaFoldDB" id="A0A3B1CWU1"/>
<evidence type="ECO:0000256" key="8">
    <source>
        <dbReference type="ARBA" id="ARBA00022842"/>
    </source>
</evidence>
<dbReference type="PANTHER" id="PTHR30218">
    <property type="entry name" value="POLYPHOSPHATE KINASE"/>
    <property type="match status" value="1"/>
</dbReference>
<dbReference type="Gene3D" id="3.30.870.10">
    <property type="entry name" value="Endonuclease Chain A"/>
    <property type="match status" value="2"/>
</dbReference>
<evidence type="ECO:0000256" key="4">
    <source>
        <dbReference type="ARBA" id="ARBA00022723"/>
    </source>
</evidence>
<dbReference type="Pfam" id="PF17941">
    <property type="entry name" value="PP_kinase_C_1"/>
    <property type="match status" value="1"/>
</dbReference>
<keyword evidence="5" id="KW-0547">Nucleotide-binding</keyword>
<name>A0A3B1CWU1_9ZZZZ</name>
<dbReference type="SUPFAM" id="SSF140356">
    <property type="entry name" value="PPK N-terminal domain-like"/>
    <property type="match status" value="1"/>
</dbReference>
<protein>
    <recommendedName>
        <fullName evidence="1">ATP-polyphosphate phosphotransferase</fullName>
        <ecNumber evidence="1">2.7.4.1</ecNumber>
    </recommendedName>
</protein>
<dbReference type="Gene3D" id="1.20.58.310">
    <property type="entry name" value="Polyphosphate kinase N-terminal domain"/>
    <property type="match status" value="1"/>
</dbReference>
<dbReference type="NCBIfam" id="NF003917">
    <property type="entry name" value="PRK05443.1-1"/>
    <property type="match status" value="1"/>
</dbReference>
<feature type="domain" description="Polyphosphate kinase N-terminal" evidence="10">
    <location>
        <begin position="37"/>
        <end position="142"/>
    </location>
</feature>
<evidence type="ECO:0000259" key="11">
    <source>
        <dbReference type="Pfam" id="PF13090"/>
    </source>
</evidence>
<dbReference type="GO" id="GO:0005524">
    <property type="term" value="F:ATP binding"/>
    <property type="evidence" value="ECO:0007669"/>
    <property type="project" value="UniProtKB-KW"/>
</dbReference>
<dbReference type="GO" id="GO:0046872">
    <property type="term" value="F:metal ion binding"/>
    <property type="evidence" value="ECO:0007669"/>
    <property type="project" value="UniProtKB-KW"/>
</dbReference>
<dbReference type="CDD" id="cd09165">
    <property type="entry name" value="PLDc_PaPPK1_C1_like"/>
    <property type="match status" value="1"/>
</dbReference>
<dbReference type="SUPFAM" id="SSF56024">
    <property type="entry name" value="Phospholipase D/nuclease"/>
    <property type="match status" value="2"/>
</dbReference>
<dbReference type="FunFam" id="3.30.870.10:FF:000001">
    <property type="entry name" value="Polyphosphate kinase"/>
    <property type="match status" value="1"/>
</dbReference>
<gene>
    <name evidence="13" type="ORF">MNBD_IGNAVI01-1611</name>
</gene>
<dbReference type="InterPro" id="IPR041108">
    <property type="entry name" value="PP_kinase_C_1"/>
</dbReference>
<dbReference type="EMBL" id="UOGD01000414">
    <property type="protein sequence ID" value="VAX28458.1"/>
    <property type="molecule type" value="Genomic_DNA"/>
</dbReference>
<dbReference type="InterPro" id="IPR025200">
    <property type="entry name" value="PPK_C_dom2"/>
</dbReference>
<evidence type="ECO:0000256" key="5">
    <source>
        <dbReference type="ARBA" id="ARBA00022741"/>
    </source>
</evidence>
<evidence type="ECO:0000256" key="3">
    <source>
        <dbReference type="ARBA" id="ARBA00022679"/>
    </source>
</evidence>
<dbReference type="NCBIfam" id="TIGR03705">
    <property type="entry name" value="poly_P_kin"/>
    <property type="match status" value="1"/>
</dbReference>
<sequence length="701" mass="81157">MRVLNPVLRGMIEKLEKYKQMKLTQEILKEYIKRENFFSRDLSWIEFNHRVLEEALNPDLPLLDRIKFISIYFTNLDEFYMIRISGLKEQIRANIIEPSIDGLTPIEELKRAEEMIKPQVDTLLKYWKNTLIDELKENNIFISCIDELSNDEQSKLTEYFNHEIYPVLTPLAFDPGRPFPYISNLSLSFAIQVKKPDSELYFARLKIPSILPRLIKLEDVITENASDADEEFNTKFIWLDDLIYHNINSLFPGLEIISAHKFRITRNTDLEIQEDEADDLLAIIEENVKRRKFGSVVRCEVEKDMPDFMIDILSKNLQISEKDLQIVDGPMGLSSIMSLYDLPLHNLKEKPFHPVLPKALEDEDRESIFDLITQRDVLLHHPYDSFSPVVDMIKEASRDPSVLAIKQTLYRVGSHSPIIKYLIDAAEAGKQVAVLVELKARFDEENNIFWAKALEKAGVHVVYGLVGLKTHAKMTLIVRKESNKVKRYVHLGTGNYNPSTAKLYTDYGFMTDDQDICADVSEVFNYLTGYSEQKKYRKLWVAPLNIRKEFLKLIGEEIDYAKAGKRAHLIFKMNSLVDPMIIAALYEASNQGVKIDLIVRGICCLVPQMPGLSDNIIVRSIVGRFLEHSRVYYFHNGGKELMYLGSADLMQRNLDRRVETIFPIENKAIKKSIKETLLDISLKDNQKARILLPNRVYIMNH</sequence>
<dbReference type="Pfam" id="PF13090">
    <property type="entry name" value="PP_kinase_C"/>
    <property type="match status" value="1"/>
</dbReference>
<dbReference type="Gene3D" id="3.30.1840.10">
    <property type="entry name" value="Polyphosphate kinase middle domain"/>
    <property type="match status" value="1"/>
</dbReference>
<keyword evidence="4" id="KW-0479">Metal-binding</keyword>
<evidence type="ECO:0000259" key="9">
    <source>
        <dbReference type="Pfam" id="PF02503"/>
    </source>
</evidence>
<feature type="domain" description="Polyphosphate kinase C-terminal" evidence="12">
    <location>
        <begin position="367"/>
        <end position="532"/>
    </location>
</feature>
<evidence type="ECO:0000256" key="7">
    <source>
        <dbReference type="ARBA" id="ARBA00022840"/>
    </source>
</evidence>
<feature type="non-terminal residue" evidence="13">
    <location>
        <position position="701"/>
    </location>
</feature>
<dbReference type="Pfam" id="PF02503">
    <property type="entry name" value="PP_kinase"/>
    <property type="match status" value="1"/>
</dbReference>
<proteinExistence type="inferred from homology"/>
<feature type="domain" description="Polyphosphate kinase C-terminal" evidence="11">
    <location>
        <begin position="539"/>
        <end position="697"/>
    </location>
</feature>
<dbReference type="InterPro" id="IPR024953">
    <property type="entry name" value="PP_kinase_middle"/>
</dbReference>
<dbReference type="InterPro" id="IPR036832">
    <property type="entry name" value="PPK_N_dom_sf"/>
</dbReference>
<evidence type="ECO:0000256" key="2">
    <source>
        <dbReference type="ARBA" id="ARBA00022553"/>
    </source>
</evidence>
<keyword evidence="7" id="KW-0067">ATP-binding</keyword>
<keyword evidence="2" id="KW-0597">Phosphoprotein</keyword>
<dbReference type="NCBIfam" id="NF003921">
    <property type="entry name" value="PRK05443.2-2"/>
    <property type="match status" value="1"/>
</dbReference>
<dbReference type="SUPFAM" id="SSF143724">
    <property type="entry name" value="PHP14-like"/>
    <property type="match status" value="1"/>
</dbReference>
<dbReference type="PANTHER" id="PTHR30218:SF0">
    <property type="entry name" value="POLYPHOSPHATE KINASE"/>
    <property type="match status" value="1"/>
</dbReference>
<dbReference type="GO" id="GO:0009358">
    <property type="term" value="C:polyphosphate kinase complex"/>
    <property type="evidence" value="ECO:0007669"/>
    <property type="project" value="InterPro"/>
</dbReference>
<evidence type="ECO:0000256" key="6">
    <source>
        <dbReference type="ARBA" id="ARBA00022777"/>
    </source>
</evidence>
<dbReference type="EC" id="2.7.4.1" evidence="1"/>
<dbReference type="GO" id="GO:0008976">
    <property type="term" value="F:polyphosphate kinase activity"/>
    <property type="evidence" value="ECO:0007669"/>
    <property type="project" value="UniProtKB-EC"/>
</dbReference>
<dbReference type="CDD" id="cd09168">
    <property type="entry name" value="PLDc_PaPPK1_C2_like"/>
    <property type="match status" value="1"/>
</dbReference>
<dbReference type="InterPro" id="IPR036830">
    <property type="entry name" value="PP_kinase_middle_dom_sf"/>
</dbReference>
<dbReference type="GO" id="GO:0006799">
    <property type="term" value="P:polyphosphate biosynthetic process"/>
    <property type="evidence" value="ECO:0007669"/>
    <property type="project" value="InterPro"/>
</dbReference>
<dbReference type="InterPro" id="IPR025198">
    <property type="entry name" value="PPK_N_dom"/>
</dbReference>
<dbReference type="HAMAP" id="MF_00347">
    <property type="entry name" value="Polyphosphate_kinase"/>
    <property type="match status" value="1"/>
</dbReference>
<dbReference type="NCBIfam" id="NF003918">
    <property type="entry name" value="PRK05443.1-2"/>
    <property type="match status" value="1"/>
</dbReference>
<evidence type="ECO:0000313" key="13">
    <source>
        <dbReference type="EMBL" id="VAX28458.1"/>
    </source>
</evidence>
<dbReference type="Pfam" id="PF13089">
    <property type="entry name" value="PP_kinase_N"/>
    <property type="match status" value="1"/>
</dbReference>